<keyword evidence="6" id="KW-1185">Reference proteome</keyword>
<dbReference type="AlphaFoldDB" id="A0A5C8P7M5"/>
<dbReference type="Proteomes" id="UP000321638">
    <property type="component" value="Unassembled WGS sequence"/>
</dbReference>
<dbReference type="PANTHER" id="PTHR43213">
    <property type="entry name" value="BIFUNCTIONAL DTTP/UTP PYROPHOSPHATASE/METHYLTRANSFERASE PROTEIN-RELATED"/>
    <property type="match status" value="1"/>
</dbReference>
<dbReference type="Pfam" id="PF02545">
    <property type="entry name" value="Maf"/>
    <property type="match status" value="1"/>
</dbReference>
<comment type="cofactor">
    <cofactor evidence="1 4">
        <name>a divalent metal cation</name>
        <dbReference type="ChEBI" id="CHEBI:60240"/>
    </cofactor>
</comment>
<dbReference type="SUPFAM" id="SSF52972">
    <property type="entry name" value="ITPase-like"/>
    <property type="match status" value="1"/>
</dbReference>
<evidence type="ECO:0000256" key="4">
    <source>
        <dbReference type="HAMAP-Rule" id="MF_00528"/>
    </source>
</evidence>
<dbReference type="EMBL" id="VDUZ01000094">
    <property type="protein sequence ID" value="TXL69229.1"/>
    <property type="molecule type" value="Genomic_DNA"/>
</dbReference>
<dbReference type="GO" id="GO:0047429">
    <property type="term" value="F:nucleoside triphosphate diphosphatase activity"/>
    <property type="evidence" value="ECO:0007669"/>
    <property type="project" value="UniProtKB-EC"/>
</dbReference>
<evidence type="ECO:0000256" key="1">
    <source>
        <dbReference type="ARBA" id="ARBA00001968"/>
    </source>
</evidence>
<proteinExistence type="inferred from homology"/>
<comment type="catalytic activity">
    <reaction evidence="4">
        <text>a ribonucleoside 5'-triphosphate + H2O = a ribonucleoside 5'-phosphate + diphosphate + H(+)</text>
        <dbReference type="Rhea" id="RHEA:23996"/>
        <dbReference type="ChEBI" id="CHEBI:15377"/>
        <dbReference type="ChEBI" id="CHEBI:15378"/>
        <dbReference type="ChEBI" id="CHEBI:33019"/>
        <dbReference type="ChEBI" id="CHEBI:58043"/>
        <dbReference type="ChEBI" id="CHEBI:61557"/>
        <dbReference type="EC" id="3.6.1.9"/>
    </reaction>
</comment>
<protein>
    <recommendedName>
        <fullName evidence="4">Nucleoside triphosphate pyrophosphatase</fullName>
        <ecNumber evidence="4">3.6.1.9</ecNumber>
    </recommendedName>
    <alternativeName>
        <fullName evidence="4">Nucleotide pyrophosphatase</fullName>
        <shortName evidence="4">Nucleotide PPase</shortName>
    </alternativeName>
</protein>
<accession>A0A5C8P7M5</accession>
<dbReference type="InterPro" id="IPR003697">
    <property type="entry name" value="Maf-like"/>
</dbReference>
<comment type="function">
    <text evidence="4">Nucleoside triphosphate pyrophosphatase. May have a dual role in cell division arrest and in preventing the incorporation of modified nucleotides into cellular nucleic acids.</text>
</comment>
<keyword evidence="4" id="KW-0963">Cytoplasm</keyword>
<comment type="caution">
    <text evidence="5">The sequence shown here is derived from an EMBL/GenBank/DDBJ whole genome shotgun (WGS) entry which is preliminary data.</text>
</comment>
<gene>
    <name evidence="5" type="ORF">FHP25_39905</name>
</gene>
<dbReference type="HAMAP" id="MF_00528">
    <property type="entry name" value="Maf"/>
    <property type="match status" value="1"/>
</dbReference>
<keyword evidence="3 4" id="KW-0546">Nucleotide metabolism</keyword>
<dbReference type="InterPro" id="IPR029001">
    <property type="entry name" value="ITPase-like_fam"/>
</dbReference>
<feature type="active site" description="Proton acceptor" evidence="4">
    <location>
        <position position="72"/>
    </location>
</feature>
<dbReference type="EC" id="3.6.1.9" evidence="4"/>
<dbReference type="OrthoDB" id="9813962at2"/>
<keyword evidence="2 4" id="KW-0378">Hydrolase</keyword>
<dbReference type="Gene3D" id="3.90.950.10">
    <property type="match status" value="1"/>
</dbReference>
<dbReference type="CDD" id="cd00555">
    <property type="entry name" value="Maf"/>
    <property type="match status" value="1"/>
</dbReference>
<comment type="subcellular location">
    <subcellularLocation>
        <location evidence="4">Cytoplasm</location>
    </subcellularLocation>
</comment>
<evidence type="ECO:0000313" key="5">
    <source>
        <dbReference type="EMBL" id="TXL69229.1"/>
    </source>
</evidence>
<sequence length="195" mass="20907">MPVVLASTSIARRALLQGAGIAFEIVAPGVDEDAVKRELAGADAASLATALADRKALAVSARRPGAVVIGGDSTLACDGRLFDKPADIDAACEQLRFLRGRVHELQSAVSVARDGEVVWRHIDTARLAMRPFSDDFLTRYVDASRDWLTSSVGAYRLEGTGAQLFERIDGDYFTILGLPLLPLLAWLRSAGVLRS</sequence>
<evidence type="ECO:0000313" key="6">
    <source>
        <dbReference type="Proteomes" id="UP000321638"/>
    </source>
</evidence>
<comment type="caution">
    <text evidence="4">Lacks conserved residue(s) required for the propagation of feature annotation.</text>
</comment>
<comment type="similarity">
    <text evidence="4">Belongs to the Maf family.</text>
</comment>
<evidence type="ECO:0000256" key="3">
    <source>
        <dbReference type="ARBA" id="ARBA00023080"/>
    </source>
</evidence>
<name>A0A5C8P7M5_9HYPH</name>
<dbReference type="GO" id="GO:0005737">
    <property type="term" value="C:cytoplasm"/>
    <property type="evidence" value="ECO:0007669"/>
    <property type="project" value="UniProtKB-SubCell"/>
</dbReference>
<evidence type="ECO:0000256" key="2">
    <source>
        <dbReference type="ARBA" id="ARBA00022801"/>
    </source>
</evidence>
<comment type="catalytic activity">
    <reaction evidence="4">
        <text>a 2'-deoxyribonucleoside 5'-triphosphate + H2O = a 2'-deoxyribonucleoside 5'-phosphate + diphosphate + H(+)</text>
        <dbReference type="Rhea" id="RHEA:44644"/>
        <dbReference type="ChEBI" id="CHEBI:15377"/>
        <dbReference type="ChEBI" id="CHEBI:15378"/>
        <dbReference type="ChEBI" id="CHEBI:33019"/>
        <dbReference type="ChEBI" id="CHEBI:61560"/>
        <dbReference type="ChEBI" id="CHEBI:65317"/>
        <dbReference type="EC" id="3.6.1.9"/>
    </reaction>
</comment>
<dbReference type="PANTHER" id="PTHR43213:SF5">
    <property type="entry name" value="BIFUNCTIONAL DTTP_UTP PYROPHOSPHATASE_METHYLTRANSFERASE PROTEIN-RELATED"/>
    <property type="match status" value="1"/>
</dbReference>
<dbReference type="PIRSF" id="PIRSF006305">
    <property type="entry name" value="Maf"/>
    <property type="match status" value="1"/>
</dbReference>
<organism evidence="5 6">
    <name type="scientific">Vineibacter terrae</name>
    <dbReference type="NCBI Taxonomy" id="2586908"/>
    <lineage>
        <taxon>Bacteria</taxon>
        <taxon>Pseudomonadati</taxon>
        <taxon>Pseudomonadota</taxon>
        <taxon>Alphaproteobacteria</taxon>
        <taxon>Hyphomicrobiales</taxon>
        <taxon>Vineibacter</taxon>
    </lineage>
</organism>
<reference evidence="5 6" key="1">
    <citation type="submission" date="2019-06" db="EMBL/GenBank/DDBJ databases">
        <title>New taxonomy in bacterial strain CC-CFT640, isolated from vineyard.</title>
        <authorList>
            <person name="Lin S.-Y."/>
            <person name="Tsai C.-F."/>
            <person name="Young C.-C."/>
        </authorList>
    </citation>
    <scope>NUCLEOTIDE SEQUENCE [LARGE SCALE GENOMIC DNA]</scope>
    <source>
        <strain evidence="5 6">CC-CFT640</strain>
    </source>
</reference>
<dbReference type="GO" id="GO:0009117">
    <property type="term" value="P:nucleotide metabolic process"/>
    <property type="evidence" value="ECO:0007669"/>
    <property type="project" value="UniProtKB-KW"/>
</dbReference>